<proteinExistence type="predicted"/>
<dbReference type="GO" id="GO:0046872">
    <property type="term" value="F:metal ion binding"/>
    <property type="evidence" value="ECO:0007669"/>
    <property type="project" value="UniProtKB-KW"/>
</dbReference>
<feature type="domain" description="4Fe-4S ferredoxin-type" evidence="5">
    <location>
        <begin position="31"/>
        <end position="60"/>
    </location>
</feature>
<dbReference type="Gene3D" id="3.40.950.10">
    <property type="entry name" value="Fe-only Hydrogenase (Larger Subunit), Chain L, domain 3"/>
    <property type="match status" value="1"/>
</dbReference>
<evidence type="ECO:0000313" key="7">
    <source>
        <dbReference type="EMBL" id="TCK98633.1"/>
    </source>
</evidence>
<dbReference type="Proteomes" id="UP000294545">
    <property type="component" value="Unassembled WGS sequence"/>
</dbReference>
<evidence type="ECO:0000259" key="6">
    <source>
        <dbReference type="PROSITE" id="PS51656"/>
    </source>
</evidence>
<dbReference type="InterPro" id="IPR000014">
    <property type="entry name" value="PAS"/>
</dbReference>
<dbReference type="Gene3D" id="3.30.70.20">
    <property type="match status" value="1"/>
</dbReference>
<dbReference type="InterPro" id="IPR004108">
    <property type="entry name" value="Fe_hydrogenase_lsu_C"/>
</dbReference>
<dbReference type="SUPFAM" id="SSF55785">
    <property type="entry name" value="PYP-like sensor domain (PAS domain)"/>
    <property type="match status" value="1"/>
</dbReference>
<dbReference type="PROSITE" id="PS51379">
    <property type="entry name" value="4FE4S_FER_2"/>
    <property type="match status" value="2"/>
</dbReference>
<feature type="domain" description="4Fe-4S ferredoxin-type" evidence="5">
    <location>
        <begin position="2"/>
        <end position="29"/>
    </location>
</feature>
<keyword evidence="1" id="KW-0004">4Fe-4S</keyword>
<evidence type="ECO:0000259" key="5">
    <source>
        <dbReference type="PROSITE" id="PS51379"/>
    </source>
</evidence>
<evidence type="ECO:0000313" key="8">
    <source>
        <dbReference type="Proteomes" id="UP000294545"/>
    </source>
</evidence>
<dbReference type="OrthoDB" id="9798098at2"/>
<dbReference type="AlphaFoldDB" id="A0A4R1N7J1"/>
<dbReference type="RefSeq" id="WP_132281578.1">
    <property type="nucleotide sequence ID" value="NZ_SMGQ01000011.1"/>
</dbReference>
<dbReference type="InterPro" id="IPR035965">
    <property type="entry name" value="PAS-like_dom_sf"/>
</dbReference>
<protein>
    <submittedName>
        <fullName evidence="7">Iron only hydrogenase large subunit-like protein</fullName>
    </submittedName>
</protein>
<dbReference type="PROSITE" id="PS00198">
    <property type="entry name" value="4FE4S_FER_1"/>
    <property type="match status" value="1"/>
</dbReference>
<dbReference type="Pfam" id="PF04060">
    <property type="entry name" value="FeS"/>
    <property type="match status" value="1"/>
</dbReference>
<evidence type="ECO:0000256" key="1">
    <source>
        <dbReference type="ARBA" id="ARBA00022485"/>
    </source>
</evidence>
<organism evidence="7 8">
    <name type="scientific">Natranaerovirga hydrolytica</name>
    <dbReference type="NCBI Taxonomy" id="680378"/>
    <lineage>
        <taxon>Bacteria</taxon>
        <taxon>Bacillati</taxon>
        <taxon>Bacillota</taxon>
        <taxon>Clostridia</taxon>
        <taxon>Lachnospirales</taxon>
        <taxon>Natranaerovirgaceae</taxon>
        <taxon>Natranaerovirga</taxon>
    </lineage>
</organism>
<dbReference type="InterPro" id="IPR017896">
    <property type="entry name" value="4Fe4S_Fe-S-bd"/>
</dbReference>
<keyword evidence="4" id="KW-0411">Iron-sulfur</keyword>
<dbReference type="InterPro" id="IPR017900">
    <property type="entry name" value="4Fe4S_Fe_S_CS"/>
</dbReference>
<evidence type="ECO:0000256" key="3">
    <source>
        <dbReference type="ARBA" id="ARBA00023004"/>
    </source>
</evidence>
<dbReference type="Gene3D" id="1.10.15.40">
    <property type="entry name" value="Electron transport complex subunit B, putative Fe-S cluster"/>
    <property type="match status" value="1"/>
</dbReference>
<dbReference type="SUPFAM" id="SSF54862">
    <property type="entry name" value="4Fe-4S ferredoxins"/>
    <property type="match status" value="1"/>
</dbReference>
<dbReference type="Pfam" id="PF02906">
    <property type="entry name" value="Fe_hyd_lg_C"/>
    <property type="match status" value="1"/>
</dbReference>
<keyword evidence="2" id="KW-0479">Metal-binding</keyword>
<gene>
    <name evidence="7" type="ORF">EDC19_1065</name>
</gene>
<reference evidence="7 8" key="1">
    <citation type="submission" date="2019-03" db="EMBL/GenBank/DDBJ databases">
        <title>Genomic Encyclopedia of Type Strains, Phase IV (KMG-IV): sequencing the most valuable type-strain genomes for metagenomic binning, comparative biology and taxonomic classification.</title>
        <authorList>
            <person name="Goeker M."/>
        </authorList>
    </citation>
    <scope>NUCLEOTIDE SEQUENCE [LARGE SCALE GENOMIC DNA]</scope>
    <source>
        <strain evidence="7 8">DSM 24176</strain>
    </source>
</reference>
<dbReference type="EMBL" id="SMGQ01000011">
    <property type="protein sequence ID" value="TCK98633.1"/>
    <property type="molecule type" value="Genomic_DNA"/>
</dbReference>
<feature type="domain" description="4Fe-4S" evidence="6">
    <location>
        <begin position="354"/>
        <end position="415"/>
    </location>
</feature>
<evidence type="ECO:0000256" key="4">
    <source>
        <dbReference type="ARBA" id="ARBA00023014"/>
    </source>
</evidence>
<keyword evidence="8" id="KW-1185">Reference proteome</keyword>
<dbReference type="InterPro" id="IPR050340">
    <property type="entry name" value="Cytosolic_Fe-S_CAF"/>
</dbReference>
<dbReference type="GO" id="GO:0051539">
    <property type="term" value="F:4 iron, 4 sulfur cluster binding"/>
    <property type="evidence" value="ECO:0007669"/>
    <property type="project" value="UniProtKB-KW"/>
</dbReference>
<dbReference type="CDD" id="cd00130">
    <property type="entry name" value="PAS"/>
    <property type="match status" value="1"/>
</dbReference>
<sequence length="570" mass="64238">MRIINFSKANCKNCYKCLRTCPVKAIRFDAHQAEIDEQRCIACGQCFVVCPQNARYIKSDLAFVQHALKEGKKVIVSLAPSFAGFFEEPNEFIQALKSLGFYSIEETAIGAQAITSAYAQYIEENNPKYGITSCCPTINFYIEKYYPSLIPYLLPFVSPMKAHGKFIKKELEDALTVFMGPCISKKHESMMDRTCDIDAVLTLEEVTHWLETSNITSSSSIRTPDKAHPNTNGREYPITGGIAKGLEPLLIENEYDILSITGLDSSKKIFEALKNKTLNKCFVEISACNESCLGGPAVPKNSPSIYKRKQNIKQFITGSKEIESNNALTPFETRALSYNFTNQSLPTNPISEEQLQSILKQLGKHQLSDELNCGACGYDTCRDKAIAVYEKMSQPDMCIPYMRSKAESMSDVIFLSSPNAIFIIDEQLKIINANPAAKSIFNLKEESYYSNYIYNFIDVINWETIYKSKEEIINKKVQLNPYDLDVILNVLYLPKENILLAILTNITQEEQRKKELAQMKENTLDITQKVIDKQMRVAQEIASLLGETTAETKVALNKLKKVVSGEEGDF</sequence>
<keyword evidence="3" id="KW-0408">Iron</keyword>
<dbReference type="PROSITE" id="PS51656">
    <property type="entry name" value="4FE4S"/>
    <property type="match status" value="1"/>
</dbReference>
<dbReference type="PANTHER" id="PTHR11615">
    <property type="entry name" value="NITRATE, FORMATE, IRON DEHYDROGENASE"/>
    <property type="match status" value="1"/>
</dbReference>
<dbReference type="Pfam" id="PF13188">
    <property type="entry name" value="PAS_8"/>
    <property type="match status" value="1"/>
</dbReference>
<name>A0A4R1N7J1_9FIRM</name>
<accession>A0A4R1N7J1</accession>
<dbReference type="SMART" id="SM00091">
    <property type="entry name" value="PAS"/>
    <property type="match status" value="1"/>
</dbReference>
<dbReference type="Pfam" id="PF12838">
    <property type="entry name" value="Fer4_7"/>
    <property type="match status" value="1"/>
</dbReference>
<dbReference type="InterPro" id="IPR007202">
    <property type="entry name" value="4Fe-4S_dom"/>
</dbReference>
<dbReference type="InterPro" id="IPR009016">
    <property type="entry name" value="Fe_hydrogenase"/>
</dbReference>
<evidence type="ECO:0000256" key="2">
    <source>
        <dbReference type="ARBA" id="ARBA00022723"/>
    </source>
</evidence>
<dbReference type="Gene3D" id="3.30.450.20">
    <property type="entry name" value="PAS domain"/>
    <property type="match status" value="1"/>
</dbReference>
<dbReference type="SUPFAM" id="SSF53920">
    <property type="entry name" value="Fe-only hydrogenase"/>
    <property type="match status" value="1"/>
</dbReference>
<comment type="caution">
    <text evidence="7">The sequence shown here is derived from an EMBL/GenBank/DDBJ whole genome shotgun (WGS) entry which is preliminary data.</text>
</comment>